<organism evidence="3 4">
    <name type="scientific">Chanos chanos</name>
    <name type="common">Milkfish</name>
    <name type="synonym">Mugil chanos</name>
    <dbReference type="NCBI Taxonomy" id="29144"/>
    <lineage>
        <taxon>Eukaryota</taxon>
        <taxon>Metazoa</taxon>
        <taxon>Chordata</taxon>
        <taxon>Craniata</taxon>
        <taxon>Vertebrata</taxon>
        <taxon>Euteleostomi</taxon>
        <taxon>Actinopterygii</taxon>
        <taxon>Neopterygii</taxon>
        <taxon>Teleostei</taxon>
        <taxon>Ostariophysi</taxon>
        <taxon>Gonorynchiformes</taxon>
        <taxon>Chanidae</taxon>
        <taxon>Chanos</taxon>
    </lineage>
</organism>
<evidence type="ECO:0000256" key="1">
    <source>
        <dbReference type="SAM" id="MobiDB-lite"/>
    </source>
</evidence>
<dbReference type="GeneID" id="115815477"/>
<feature type="domain" description="Sfi1 spindle body" evidence="2">
    <location>
        <begin position="279"/>
        <end position="561"/>
    </location>
</feature>
<dbReference type="GO" id="GO:0019902">
    <property type="term" value="F:phosphatase binding"/>
    <property type="evidence" value="ECO:0007669"/>
    <property type="project" value="TreeGrafter"/>
</dbReference>
<name>A0A6J2VSU1_CHACN</name>
<feature type="region of interest" description="Disordered" evidence="1">
    <location>
        <begin position="828"/>
        <end position="849"/>
    </location>
</feature>
<dbReference type="CTD" id="9814"/>
<dbReference type="AlphaFoldDB" id="A0A6J2VSU1"/>
<dbReference type="InParanoid" id="A0A6J2VSU1"/>
<dbReference type="Pfam" id="PF08457">
    <property type="entry name" value="Sfi1"/>
    <property type="match status" value="1"/>
</dbReference>
<dbReference type="RefSeq" id="XP_030634291.1">
    <property type="nucleotide sequence ID" value="XM_030778431.1"/>
</dbReference>
<feature type="compositionally biased region" description="Basic and acidic residues" evidence="1">
    <location>
        <begin position="977"/>
        <end position="986"/>
    </location>
</feature>
<protein>
    <submittedName>
        <fullName evidence="4">Protein SFI1 homolog</fullName>
    </submittedName>
</protein>
<feature type="region of interest" description="Disordered" evidence="1">
    <location>
        <begin position="866"/>
        <end position="1023"/>
    </location>
</feature>
<feature type="compositionally biased region" description="Low complexity" evidence="1">
    <location>
        <begin position="890"/>
        <end position="903"/>
    </location>
</feature>
<feature type="region of interest" description="Disordered" evidence="1">
    <location>
        <begin position="1"/>
        <end position="22"/>
    </location>
</feature>
<dbReference type="InterPro" id="IPR013665">
    <property type="entry name" value="Sfi1_dom"/>
</dbReference>
<evidence type="ECO:0000259" key="2">
    <source>
        <dbReference type="Pfam" id="PF08457"/>
    </source>
</evidence>
<evidence type="ECO:0000313" key="4">
    <source>
        <dbReference type="RefSeq" id="XP_030634291.1"/>
    </source>
</evidence>
<sequence length="1125" mass="134107">MHSLKPRTRKERTDGLRSQARASSHRRISYRVGYTWNRGGRLKEIRIRYLARKFLHLWIQKAFGRVTLSKARSHCRKVVLRKVLDVWKDVWWHSRREWTLTIRADCHYRYVLYSKVYHCWRDYLYAQREERRRLRVASEFANRRCLRRVWDSWEVYVEMRRLKVRMQHMATQQHIHTVTLSVWRLTVVRRCWRIWREKLQCRQEESERAQLAQRLAHQGTQRRALARWKDYIRMCSEEAERQQMADLHQQRHLLRVGLRHLTVNVTQNRARRLNKNLSVQHHEHTVLARYWRLWLRCLDQKEARQLQPQLNTALEHHRVSLLRVYLHCWRERLAEQRCMQALEQRADVFFASRSLPRCVSSWMEFTARRREIRARAERADIHIQQRRCSWAFYTWWGYFVERREQRLAERMAVLHAERTCVSGAWAHWRSRALSQREETDKQTAADSLYTHTLLHRTLRQWRSTVSAELLSQRQLEQAEGFDAKRCVTGALAGWRQYVEQRREKNRRLARMDELHHKRLLTNSLQAWKKHLVERRQVYSVAESRYTDHLTCLTRRLFHVWRRNAALLAEEREREELAKLHSEHFLLSKVLLAWRQRTLLAASCRDQQREALRQAQIHMNTVRLQVYLRRWRERSREVMEERRAVEEADRHYRCVLLRTTLSVWIRYIIHNRQHEVMRMKAFELWRLRTCQHVFIYWKTQLQSRRREAELTEQALWHWSLNLQAKVLCAWRLWVLDRQRKQQRLTEACQFYRDQLLREGITHILTYTTHASSLSASIALHTQEQNCQRLQAVVRRCALRWKQKALSASMRQTPPRGGAKKRVSFNLPEQLSQSPAHQPIRSSPAEQKAQDSVIKQLALVRAARLQPRRPDDLLNSPGKELLQRPPLDSSKKFSSSSDTLTDKSTVQSSIPAPSPLGPSQGPGPLVTSRPPVTQPRPSLPAGPVLRPPVGLSAPPTLREPASADVLLPPSSFTSSRVHTQSELRHKDSSLLPPQEFATFPPPHPPPPHEFLDDDDDEDEGRTKADSDLTKALTEELFSIRLDMERYQQDRTQLQTWRKLKVVLTSWLQTTGSEGETEERQTVTQELEELKWRIMTLSEKLAEQKPTMIRHTARIRTIESLLRAPSGH</sequence>
<dbReference type="PANTHER" id="PTHR22028">
    <property type="entry name" value="SFI1 SPINDLE BODY DOMAIN-CONTAINING PROTEIN-RELATED"/>
    <property type="match status" value="1"/>
</dbReference>
<gene>
    <name evidence="4" type="primary">sfi1</name>
</gene>
<accession>A0A6J2VSU1</accession>
<feature type="compositionally biased region" description="Pro residues" evidence="1">
    <location>
        <begin position="997"/>
        <end position="1006"/>
    </location>
</feature>
<dbReference type="Proteomes" id="UP000504632">
    <property type="component" value="Chromosome 6"/>
</dbReference>
<feature type="compositionally biased region" description="Basic residues" evidence="1">
    <location>
        <begin position="1"/>
        <end position="10"/>
    </location>
</feature>
<dbReference type="InterPro" id="IPR052270">
    <property type="entry name" value="CACF_protein"/>
</dbReference>
<dbReference type="OrthoDB" id="195843at2759"/>
<proteinExistence type="predicted"/>
<evidence type="ECO:0000313" key="3">
    <source>
        <dbReference type="Proteomes" id="UP000504632"/>
    </source>
</evidence>
<keyword evidence="3" id="KW-1185">Reference proteome</keyword>
<dbReference type="PANTHER" id="PTHR22028:SF4">
    <property type="entry name" value="PROTEIN SFI1 HOMOLOG"/>
    <property type="match status" value="1"/>
</dbReference>
<feature type="compositionally biased region" description="Polar residues" evidence="1">
    <location>
        <begin position="828"/>
        <end position="843"/>
    </location>
</feature>
<reference evidence="4" key="1">
    <citation type="submission" date="2025-08" db="UniProtKB">
        <authorList>
            <consortium name="RefSeq"/>
        </authorList>
    </citation>
    <scope>IDENTIFICATION</scope>
</reference>